<dbReference type="EMBL" id="POUB01000027">
    <property type="protein sequence ID" value="PZG01521.1"/>
    <property type="molecule type" value="Genomic_DNA"/>
</dbReference>
<comment type="caution">
    <text evidence="3">The sequence shown here is derived from an EMBL/GenBank/DDBJ whole genome shotgun (WGS) entry which is preliminary data.</text>
</comment>
<feature type="region of interest" description="Disordered" evidence="1">
    <location>
        <begin position="1"/>
        <end position="20"/>
    </location>
</feature>
<feature type="transmembrane region" description="Helical" evidence="2">
    <location>
        <begin position="56"/>
        <end position="88"/>
    </location>
</feature>
<dbReference type="AlphaFoldDB" id="A0A2W2CUH1"/>
<keyword evidence="2" id="KW-1133">Transmembrane helix</keyword>
<keyword evidence="4" id="KW-1185">Reference proteome</keyword>
<evidence type="ECO:0000313" key="4">
    <source>
        <dbReference type="Proteomes" id="UP000248749"/>
    </source>
</evidence>
<dbReference type="Proteomes" id="UP000248749">
    <property type="component" value="Unassembled WGS sequence"/>
</dbReference>
<evidence type="ECO:0000313" key="3">
    <source>
        <dbReference type="EMBL" id="PZG01521.1"/>
    </source>
</evidence>
<reference evidence="3 4" key="1">
    <citation type="submission" date="2018-01" db="EMBL/GenBank/DDBJ databases">
        <title>Draft genome sequence of Salinispora sp. 13K206.</title>
        <authorList>
            <person name="Sahin N."/>
            <person name="Saygin H."/>
            <person name="Ay H."/>
        </authorList>
    </citation>
    <scope>NUCLEOTIDE SEQUENCE [LARGE SCALE GENOMIC DNA]</scope>
    <source>
        <strain evidence="3 4">13K206</strain>
    </source>
</reference>
<evidence type="ECO:0000256" key="2">
    <source>
        <dbReference type="SAM" id="Phobius"/>
    </source>
</evidence>
<sequence length="103" mass="10849">MVAASVSRPGDRASHRASNRRGVSLTVAGPALFLAGRVALPAIIYRRLSWPRFLGLPALLVIALAGRAVPLLVVAAATVGVLLVVAVLDRGLAPTEPEPRRRR</sequence>
<feature type="transmembrane region" description="Helical" evidence="2">
    <location>
        <begin position="22"/>
        <end position="44"/>
    </location>
</feature>
<accession>A0A2W2CUH1</accession>
<keyword evidence="2" id="KW-0472">Membrane</keyword>
<protein>
    <submittedName>
        <fullName evidence="3">Uncharacterized protein</fullName>
    </submittedName>
</protein>
<evidence type="ECO:0000256" key="1">
    <source>
        <dbReference type="SAM" id="MobiDB-lite"/>
    </source>
</evidence>
<keyword evidence="2" id="KW-0812">Transmembrane</keyword>
<gene>
    <name evidence="3" type="ORF">C1I99_06860</name>
</gene>
<name>A0A2W2CUH1_9ACTN</name>
<proteinExistence type="predicted"/>
<organism evidence="3 4">
    <name type="scientific">Micromonospora deserti</name>
    <dbReference type="NCBI Taxonomy" id="2070366"/>
    <lineage>
        <taxon>Bacteria</taxon>
        <taxon>Bacillati</taxon>
        <taxon>Actinomycetota</taxon>
        <taxon>Actinomycetes</taxon>
        <taxon>Micromonosporales</taxon>
        <taxon>Micromonosporaceae</taxon>
        <taxon>Micromonospora</taxon>
    </lineage>
</organism>
<dbReference type="RefSeq" id="WP_111133360.1">
    <property type="nucleotide sequence ID" value="NZ_POUB01000027.1"/>
</dbReference>